<keyword evidence="3" id="KW-1185">Reference proteome</keyword>
<evidence type="ECO:0000313" key="2">
    <source>
        <dbReference type="EMBL" id="KAK2021082.1"/>
    </source>
</evidence>
<dbReference type="Proteomes" id="UP001232148">
    <property type="component" value="Unassembled WGS sequence"/>
</dbReference>
<sequence>MDHVHCPDSPSKPPDSMREAITLTYVAALPLQVHRASFPVLPLKSGDAADYETREVSEVTARVRHPGKPSIPHSGTVSIVVVMLSFWSFFFFFLQFVSLSHTFLYLDRDSKSKTFKVWPT</sequence>
<evidence type="ECO:0000313" key="3">
    <source>
        <dbReference type="Proteomes" id="UP001232148"/>
    </source>
</evidence>
<proteinExistence type="predicted"/>
<evidence type="ECO:0000256" key="1">
    <source>
        <dbReference type="SAM" id="Phobius"/>
    </source>
</evidence>
<protein>
    <submittedName>
        <fullName evidence="2">Uncharacterized protein</fullName>
    </submittedName>
</protein>
<keyword evidence="1" id="KW-0472">Membrane</keyword>
<dbReference type="AlphaFoldDB" id="A0AAD9H4D3"/>
<keyword evidence="1" id="KW-0812">Transmembrane</keyword>
<accession>A0AAD9H4D3</accession>
<dbReference type="EMBL" id="MU843139">
    <property type="protein sequence ID" value="KAK2021082.1"/>
    <property type="molecule type" value="Genomic_DNA"/>
</dbReference>
<gene>
    <name evidence="2" type="ORF">LX32DRAFT_277399</name>
</gene>
<organism evidence="2 3">
    <name type="scientific">Colletotrichum zoysiae</name>
    <dbReference type="NCBI Taxonomy" id="1216348"/>
    <lineage>
        <taxon>Eukaryota</taxon>
        <taxon>Fungi</taxon>
        <taxon>Dikarya</taxon>
        <taxon>Ascomycota</taxon>
        <taxon>Pezizomycotina</taxon>
        <taxon>Sordariomycetes</taxon>
        <taxon>Hypocreomycetidae</taxon>
        <taxon>Glomerellales</taxon>
        <taxon>Glomerellaceae</taxon>
        <taxon>Colletotrichum</taxon>
        <taxon>Colletotrichum graminicola species complex</taxon>
    </lineage>
</organism>
<reference evidence="2" key="1">
    <citation type="submission" date="2021-06" db="EMBL/GenBank/DDBJ databases">
        <title>Comparative genomics, transcriptomics and evolutionary studies reveal genomic signatures of adaptation to plant cell wall in hemibiotrophic fungi.</title>
        <authorList>
            <consortium name="DOE Joint Genome Institute"/>
            <person name="Baroncelli R."/>
            <person name="Diaz J.F."/>
            <person name="Benocci T."/>
            <person name="Peng M."/>
            <person name="Battaglia E."/>
            <person name="Haridas S."/>
            <person name="Andreopoulos W."/>
            <person name="Labutti K."/>
            <person name="Pangilinan J."/>
            <person name="Floch G.L."/>
            <person name="Makela M.R."/>
            <person name="Henrissat B."/>
            <person name="Grigoriev I.V."/>
            <person name="Crouch J.A."/>
            <person name="De Vries R.P."/>
            <person name="Sukno S.A."/>
            <person name="Thon M.R."/>
        </authorList>
    </citation>
    <scope>NUCLEOTIDE SEQUENCE</scope>
    <source>
        <strain evidence="2">MAFF235873</strain>
    </source>
</reference>
<feature type="transmembrane region" description="Helical" evidence="1">
    <location>
        <begin position="79"/>
        <end position="106"/>
    </location>
</feature>
<keyword evidence="1" id="KW-1133">Transmembrane helix</keyword>
<name>A0AAD9H4D3_9PEZI</name>
<comment type="caution">
    <text evidence="2">The sequence shown here is derived from an EMBL/GenBank/DDBJ whole genome shotgun (WGS) entry which is preliminary data.</text>
</comment>